<evidence type="ECO:0000256" key="1">
    <source>
        <dbReference type="SAM" id="MobiDB-lite"/>
    </source>
</evidence>
<feature type="compositionally biased region" description="Basic and acidic residues" evidence="1">
    <location>
        <begin position="19"/>
        <end position="34"/>
    </location>
</feature>
<dbReference type="Proteomes" id="UP000216339">
    <property type="component" value="Unassembled WGS sequence"/>
</dbReference>
<reference evidence="2 3" key="1">
    <citation type="submission" date="2016-11" db="EMBL/GenBank/DDBJ databases">
        <title>Study of marine rhodopsin-containing bacteria.</title>
        <authorList>
            <person name="Yoshizawa S."/>
            <person name="Kumagai Y."/>
            <person name="Kogure K."/>
        </authorList>
    </citation>
    <scope>NUCLEOTIDE SEQUENCE [LARGE SCALE GENOMIC DNA]</scope>
    <source>
        <strain evidence="2 3">SAORIC-28</strain>
    </source>
</reference>
<protein>
    <submittedName>
        <fullName evidence="2">Uncharacterized protein</fullName>
    </submittedName>
</protein>
<keyword evidence="3" id="KW-1185">Reference proteome</keyword>
<dbReference type="EMBL" id="MQWD01000001">
    <property type="protein sequence ID" value="PAP77490.1"/>
    <property type="molecule type" value="Genomic_DNA"/>
</dbReference>
<comment type="caution">
    <text evidence="2">The sequence shown here is derived from an EMBL/GenBank/DDBJ whole genome shotgun (WGS) entry which is preliminary data.</text>
</comment>
<feature type="region of interest" description="Disordered" evidence="1">
    <location>
        <begin position="19"/>
        <end position="41"/>
    </location>
</feature>
<gene>
    <name evidence="2" type="ORF">BSZ37_14105</name>
</gene>
<proteinExistence type="predicted"/>
<organism evidence="2 3">
    <name type="scientific">Rubrivirga marina</name>
    <dbReference type="NCBI Taxonomy" id="1196024"/>
    <lineage>
        <taxon>Bacteria</taxon>
        <taxon>Pseudomonadati</taxon>
        <taxon>Rhodothermota</taxon>
        <taxon>Rhodothermia</taxon>
        <taxon>Rhodothermales</taxon>
        <taxon>Rubricoccaceae</taxon>
        <taxon>Rubrivirga</taxon>
    </lineage>
</organism>
<sequence>MPAQAQLGNLRDRARRAVENVTGRDDARSGRRLSDGPSQLEASRAREAAERAALEASPERQEAIALARELMTVFFAHRDQLRDLDAGYVRELSEEDLARIEALEATFPTLQAAMLPLAERWSDGEYDEFWLNVEQAFRRMEIEDADYMEVGATFEGDLDWALRTMTEAIADAATYRREQAAGEVGTLRFQLETLRNEDDLDDYDLEWAARIRDQTDLALRYDPSNADLNEMRAETIELVAEMESAFRDQIATNRWPGHAGGAPTQHARAVLDYLRGDDRWGQRGDGYEVLAVAVRGDWRPVKHNLLGQVIQWGLPVVVATTKPSWRDDFGAAQLYELTMLAPEGLPAPQRPPFDAGYHVGLSNQFVALDRIPNQ</sequence>
<evidence type="ECO:0000313" key="3">
    <source>
        <dbReference type="Proteomes" id="UP000216339"/>
    </source>
</evidence>
<name>A0A271J2B1_9BACT</name>
<dbReference type="AlphaFoldDB" id="A0A271J2B1"/>
<evidence type="ECO:0000313" key="2">
    <source>
        <dbReference type="EMBL" id="PAP77490.1"/>
    </source>
</evidence>
<accession>A0A271J2B1</accession>